<dbReference type="EMBL" id="FPKW01000004">
    <property type="protein sequence ID" value="SFZ93013.1"/>
    <property type="molecule type" value="Genomic_DNA"/>
</dbReference>
<dbReference type="OrthoDB" id="1312888at2"/>
<name>A0A1K2IKN6_9FLAO</name>
<dbReference type="AlphaFoldDB" id="A0A1K2IKN6"/>
<dbReference type="Proteomes" id="UP000182034">
    <property type="component" value="Unassembled WGS sequence"/>
</dbReference>
<keyword evidence="2" id="KW-1185">Reference proteome</keyword>
<sequence>MLKRILTIQIAESYNQLIPSIEEGLLIISLYDKIKTGDIDVNFSNKDIQRTIEENTQYLPSYTNTPNKERLLKNLLTYFIERPVEQKNLYTLTEYSRKFVLLLQHKLDSPYRQFPLRESFKRYTNFSAADIKQINQFESWFNQGFQATTRENIFDHLEELKNQVTEAIVRLNKLLYANDVDPIAVVSEFSAVFSDLAEKADEIRDTLRLGNNLQYEIDLVVSHFYEKTQEYGTPVTDIEKADFNELHYAFSRASDIKEEILSFFEIIDNKLGQLRERIQYASTKLNELQDYLRYQSQFRQNLRRLFEYIMENSQVQKSELSFPEHFTKKYIVQEKFRLSVMPDLDNKSSQSNLVIHIPEDKAYHRSEIILIEAELTRQQRTAVLVAQLKNTLDNNEVVDINKEFYKILEQENDEETALQVVYEISQYAHDSKKFQLLIDRKVNKQYYNKPIITWTMNIKKKK</sequence>
<evidence type="ECO:0000313" key="2">
    <source>
        <dbReference type="Proteomes" id="UP000182034"/>
    </source>
</evidence>
<dbReference type="STRING" id="1612149.SAMN05216324_10487"/>
<dbReference type="RefSeq" id="WP_072408595.1">
    <property type="nucleotide sequence ID" value="NZ_FPKW01000004.1"/>
</dbReference>
<accession>A0A1K2IKN6</accession>
<gene>
    <name evidence="1" type="ORF">SAMN05216324_10487</name>
</gene>
<evidence type="ECO:0000313" key="1">
    <source>
        <dbReference type="EMBL" id="SFZ93013.1"/>
    </source>
</evidence>
<proteinExistence type="predicted"/>
<organism evidence="1 2">
    <name type="scientific">Chryseobacterium limigenitum</name>
    <dbReference type="NCBI Taxonomy" id="1612149"/>
    <lineage>
        <taxon>Bacteria</taxon>
        <taxon>Pseudomonadati</taxon>
        <taxon>Bacteroidota</taxon>
        <taxon>Flavobacteriia</taxon>
        <taxon>Flavobacteriales</taxon>
        <taxon>Weeksellaceae</taxon>
        <taxon>Chryseobacterium group</taxon>
        <taxon>Chryseobacterium</taxon>
    </lineage>
</organism>
<reference evidence="2" key="1">
    <citation type="submission" date="2016-10" db="EMBL/GenBank/DDBJ databases">
        <authorList>
            <person name="Varghese N."/>
            <person name="Submissions S."/>
        </authorList>
    </citation>
    <scope>NUCLEOTIDE SEQUENCE [LARGE SCALE GENOMIC DNA]</scope>
    <source>
        <strain evidence="2">SUR2</strain>
    </source>
</reference>
<protein>
    <submittedName>
        <fullName evidence="1">Uncharacterized protein</fullName>
    </submittedName>
</protein>